<dbReference type="EMBL" id="BAABLW010000007">
    <property type="protein sequence ID" value="GAA4922538.1"/>
    <property type="molecule type" value="Genomic_DNA"/>
</dbReference>
<comment type="caution">
    <text evidence="6">The sequence shown here is derived from an EMBL/GenBank/DDBJ whole genome shotgun (WGS) entry which is preliminary data.</text>
</comment>
<dbReference type="InterPro" id="IPR005311">
    <property type="entry name" value="PBP_dimer"/>
</dbReference>
<dbReference type="Proteomes" id="UP001500368">
    <property type="component" value="Unassembled WGS sequence"/>
</dbReference>
<dbReference type="Gene3D" id="3.30.450.330">
    <property type="match status" value="1"/>
</dbReference>
<sequence length="598" mass="65401">MMGTTQRAKTLSFRMRIGLALVLAMLMLLGGRLFHVQALDPAGNAQQAVSDRLRSVELPGARGDILDVHGRVMATSVERYHIIADQSQVDSYTVRDPDTGLRIPITVEESAAQIAEILEIDRQEVLEAMTGDGTNRYSMIDRSVTPEMRQKVMELRVPGIFSEPQSERAYPAGPVAGSIIGFIGADGPLEGVEAAQDDALTGESGQRIYEVGADGVRIPTATFEEVPATDGQDVKLTIDQDLQWYAQEAIAQKTNQYNAQWGNATVVDLREGSEGEILAMADSETVDPAQPGQTDELFRRPLALTQPFEPGSGGKSITFAMALEEGVMEPEDHYTVPYRYTWNGQTIQNARSHSEYEMTAAGIYARSYNTGTVLIGNQIDEQTRYDYMRKVGIGDPIDIGLGIEGQSALRPPEEWDARQPLTTQFGQGYEMTVLHTVQMYQLLANDGVKTPLRIVDAYVDPDGTEHPVETESERIFSSHTSEEMLKLMEGVVEYGSARGAAIEGYRVGGKTGTAEAAGAQGGFDGYTVNFVGLAPLDDPQFLVSVTVHRPAGRFGDWDLTDTFRDIMSYALSSYDVPPSGAESEAYDGFVGEQQDYPW</sequence>
<dbReference type="InterPro" id="IPR036138">
    <property type="entry name" value="PBP_dimer_sf"/>
</dbReference>
<evidence type="ECO:0000259" key="4">
    <source>
        <dbReference type="Pfam" id="PF00905"/>
    </source>
</evidence>
<dbReference type="Gene3D" id="3.40.710.10">
    <property type="entry name" value="DD-peptidase/beta-lactamase superfamily"/>
    <property type="match status" value="1"/>
</dbReference>
<dbReference type="Pfam" id="PF00905">
    <property type="entry name" value="Transpeptidase"/>
    <property type="match status" value="1"/>
</dbReference>
<evidence type="ECO:0000256" key="2">
    <source>
        <dbReference type="ARBA" id="ARBA00007171"/>
    </source>
</evidence>
<dbReference type="PANTHER" id="PTHR30627:SF1">
    <property type="entry name" value="PEPTIDOGLYCAN D,D-TRANSPEPTIDASE FTSI"/>
    <property type="match status" value="1"/>
</dbReference>
<dbReference type="InterPro" id="IPR050515">
    <property type="entry name" value="Beta-lactam/transpept"/>
</dbReference>
<feature type="domain" description="Penicillin-binding protein dimerisation" evidence="5">
    <location>
        <begin position="58"/>
        <end position="185"/>
    </location>
</feature>
<dbReference type="RefSeq" id="WP_345477813.1">
    <property type="nucleotide sequence ID" value="NZ_BAABLW010000007.1"/>
</dbReference>
<name>A0ABP9G7L8_9MICC</name>
<dbReference type="SUPFAM" id="SSF56601">
    <property type="entry name" value="beta-lactamase/transpeptidase-like"/>
    <property type="match status" value="1"/>
</dbReference>
<evidence type="ECO:0000313" key="6">
    <source>
        <dbReference type="EMBL" id="GAA4922538.1"/>
    </source>
</evidence>
<gene>
    <name evidence="6" type="ORF">GCM10025790_19380</name>
</gene>
<dbReference type="InterPro" id="IPR012338">
    <property type="entry name" value="Beta-lactam/transpept-like"/>
</dbReference>
<reference evidence="7" key="1">
    <citation type="journal article" date="2019" name="Int. J. Syst. Evol. Microbiol.">
        <title>The Global Catalogue of Microorganisms (GCM) 10K type strain sequencing project: providing services to taxonomists for standard genome sequencing and annotation.</title>
        <authorList>
            <consortium name="The Broad Institute Genomics Platform"/>
            <consortium name="The Broad Institute Genome Sequencing Center for Infectious Disease"/>
            <person name="Wu L."/>
            <person name="Ma J."/>
        </authorList>
    </citation>
    <scope>NUCLEOTIDE SEQUENCE [LARGE SCALE GENOMIC DNA]</scope>
    <source>
        <strain evidence="7">JCM 19129</strain>
    </source>
</reference>
<dbReference type="InterPro" id="IPR001460">
    <property type="entry name" value="PCN-bd_Tpept"/>
</dbReference>
<keyword evidence="7" id="KW-1185">Reference proteome</keyword>
<dbReference type="Pfam" id="PF03717">
    <property type="entry name" value="PBP_dimer"/>
    <property type="match status" value="1"/>
</dbReference>
<feature type="domain" description="Penicillin-binding protein transpeptidase" evidence="4">
    <location>
        <begin position="273"/>
        <end position="567"/>
    </location>
</feature>
<evidence type="ECO:0000256" key="3">
    <source>
        <dbReference type="ARBA" id="ARBA00023136"/>
    </source>
</evidence>
<organism evidence="6 7">
    <name type="scientific">Nesterenkonia rhizosphaerae</name>
    <dbReference type="NCBI Taxonomy" id="1348272"/>
    <lineage>
        <taxon>Bacteria</taxon>
        <taxon>Bacillati</taxon>
        <taxon>Actinomycetota</taxon>
        <taxon>Actinomycetes</taxon>
        <taxon>Micrococcales</taxon>
        <taxon>Micrococcaceae</taxon>
        <taxon>Nesterenkonia</taxon>
    </lineage>
</organism>
<accession>A0ABP9G7L8</accession>
<keyword evidence="3" id="KW-0472">Membrane</keyword>
<evidence type="ECO:0000259" key="5">
    <source>
        <dbReference type="Pfam" id="PF03717"/>
    </source>
</evidence>
<comment type="similarity">
    <text evidence="2">Belongs to the transpeptidase family.</text>
</comment>
<evidence type="ECO:0000313" key="7">
    <source>
        <dbReference type="Proteomes" id="UP001500368"/>
    </source>
</evidence>
<proteinExistence type="inferred from homology"/>
<comment type="subcellular location">
    <subcellularLocation>
        <location evidence="1">Membrane</location>
    </subcellularLocation>
</comment>
<dbReference type="Gene3D" id="3.90.1310.10">
    <property type="entry name" value="Penicillin-binding protein 2a (Domain 2)"/>
    <property type="match status" value="1"/>
</dbReference>
<protein>
    <submittedName>
        <fullName evidence="6">Penicillin-binding protein 2</fullName>
    </submittedName>
</protein>
<evidence type="ECO:0000256" key="1">
    <source>
        <dbReference type="ARBA" id="ARBA00004370"/>
    </source>
</evidence>
<dbReference type="SUPFAM" id="SSF56519">
    <property type="entry name" value="Penicillin binding protein dimerisation domain"/>
    <property type="match status" value="1"/>
</dbReference>
<dbReference type="PANTHER" id="PTHR30627">
    <property type="entry name" value="PEPTIDOGLYCAN D,D-TRANSPEPTIDASE"/>
    <property type="match status" value="1"/>
</dbReference>